<evidence type="ECO:0000256" key="1">
    <source>
        <dbReference type="SAM" id="MobiDB-lite"/>
    </source>
</evidence>
<protein>
    <submittedName>
        <fullName evidence="2">Uncharacterized protein</fullName>
    </submittedName>
</protein>
<sequence>MSRPTTSLISRSARHGITSRSLFTSVPRYYSNEPELPPQPKSAEALGFKTQPGRQRQLPTDLKINISPSVRKDLFKETSGVRIERQQAKKGRNETKSRITLNPRPSNENKDTLDINNIQEESNFFENSDLTSSGPSTSTSTSRKGSLKDVSLDVISESPSRSSLPPDVIRRQRRENNRTNSRQGQGQGQGQGQNQRNARSGNRRSASRDTPKMNAREKRVMLPKRQLTFEVADHSKNGLFGKSPLLLQSSKSSMINGLGHPRKTSSTHQSLSTPRFPSSPIPILSPLPSKSSEQAIQIASWTAALNGSIAPRVKGRLEETVRAQLCR</sequence>
<proteinExistence type="predicted"/>
<dbReference type="RefSeq" id="XP_066082740.1">
    <property type="nucleotide sequence ID" value="XM_066226643.1"/>
</dbReference>
<dbReference type="GeneID" id="91101648"/>
<gene>
    <name evidence="2" type="ORF">V865_002844</name>
</gene>
<feature type="compositionally biased region" description="Basic and acidic residues" evidence="1">
    <location>
        <begin position="206"/>
        <end position="220"/>
    </location>
</feature>
<feature type="region of interest" description="Disordered" evidence="1">
    <location>
        <begin position="82"/>
        <end position="113"/>
    </location>
</feature>
<dbReference type="EMBL" id="CP144089">
    <property type="protein sequence ID" value="WWD04773.1"/>
    <property type="molecule type" value="Genomic_DNA"/>
</dbReference>
<keyword evidence="3" id="KW-1185">Reference proteome</keyword>
<dbReference type="KEGG" id="ker:91101648"/>
<dbReference type="AlphaFoldDB" id="A0AAX4KG66"/>
<evidence type="ECO:0000313" key="3">
    <source>
        <dbReference type="Proteomes" id="UP001358614"/>
    </source>
</evidence>
<feature type="region of interest" description="Disordered" evidence="1">
    <location>
        <begin position="125"/>
        <end position="220"/>
    </location>
</feature>
<feature type="compositionally biased region" description="Basic and acidic residues" evidence="1">
    <location>
        <begin position="168"/>
        <end position="177"/>
    </location>
</feature>
<feature type="compositionally biased region" description="Low complexity" evidence="1">
    <location>
        <begin position="192"/>
        <end position="204"/>
    </location>
</feature>
<evidence type="ECO:0000313" key="2">
    <source>
        <dbReference type="EMBL" id="WWD04773.1"/>
    </source>
</evidence>
<organism evidence="2 3">
    <name type="scientific">Kwoniella europaea PYCC6329</name>
    <dbReference type="NCBI Taxonomy" id="1423913"/>
    <lineage>
        <taxon>Eukaryota</taxon>
        <taxon>Fungi</taxon>
        <taxon>Dikarya</taxon>
        <taxon>Basidiomycota</taxon>
        <taxon>Agaricomycotina</taxon>
        <taxon>Tremellomycetes</taxon>
        <taxon>Tremellales</taxon>
        <taxon>Cryptococcaceae</taxon>
        <taxon>Kwoniella</taxon>
    </lineage>
</organism>
<dbReference type="Proteomes" id="UP001358614">
    <property type="component" value="Chromosome 1"/>
</dbReference>
<feature type="compositionally biased region" description="Basic and acidic residues" evidence="1">
    <location>
        <begin position="82"/>
        <end position="97"/>
    </location>
</feature>
<name>A0AAX4KG66_9TREE</name>
<feature type="region of interest" description="Disordered" evidence="1">
    <location>
        <begin position="257"/>
        <end position="288"/>
    </location>
</feature>
<feature type="compositionally biased region" description="Polar residues" evidence="1">
    <location>
        <begin position="266"/>
        <end position="276"/>
    </location>
</feature>
<accession>A0AAX4KG66</accession>
<feature type="compositionally biased region" description="Low complexity" evidence="1">
    <location>
        <begin position="128"/>
        <end position="142"/>
    </location>
</feature>
<reference evidence="2 3" key="1">
    <citation type="submission" date="2024-01" db="EMBL/GenBank/DDBJ databases">
        <title>Comparative genomics of Cryptococcus and Kwoniella reveals pathogenesis evolution and contrasting modes of karyotype evolution via chromosome fusion or intercentromeric recombination.</title>
        <authorList>
            <person name="Coelho M.A."/>
            <person name="David-Palma M."/>
            <person name="Shea T."/>
            <person name="Bowers K."/>
            <person name="McGinley-Smith S."/>
            <person name="Mohammad A.W."/>
            <person name="Gnirke A."/>
            <person name="Yurkov A.M."/>
            <person name="Nowrousian M."/>
            <person name="Sun S."/>
            <person name="Cuomo C.A."/>
            <person name="Heitman J."/>
        </authorList>
    </citation>
    <scope>NUCLEOTIDE SEQUENCE [LARGE SCALE GENOMIC DNA]</scope>
    <source>
        <strain evidence="2 3">PYCC6329</strain>
    </source>
</reference>
<feature type="region of interest" description="Disordered" evidence="1">
    <location>
        <begin position="29"/>
        <end position="60"/>
    </location>
</feature>